<dbReference type="Gene3D" id="1.10.4160.10">
    <property type="entry name" value="Hydantoin permease"/>
    <property type="match status" value="1"/>
</dbReference>
<keyword evidence="1" id="KW-1133">Transmembrane helix</keyword>
<gene>
    <name evidence="2" type="ORF">AAFH96_20180</name>
</gene>
<feature type="transmembrane region" description="Helical" evidence="1">
    <location>
        <begin position="258"/>
        <end position="282"/>
    </location>
</feature>
<name>A0ABV5CTS4_9ACTN</name>
<accession>A0ABV5CTS4</accession>
<feature type="transmembrane region" description="Helical" evidence="1">
    <location>
        <begin position="12"/>
        <end position="36"/>
    </location>
</feature>
<feature type="transmembrane region" description="Helical" evidence="1">
    <location>
        <begin position="122"/>
        <end position="142"/>
    </location>
</feature>
<comment type="caution">
    <text evidence="2">The sequence shown here is derived from an EMBL/GenBank/DDBJ whole genome shotgun (WGS) entry which is preliminary data.</text>
</comment>
<dbReference type="RefSeq" id="WP_375735222.1">
    <property type="nucleotide sequence ID" value="NZ_JBCGDC010000058.1"/>
</dbReference>
<sequence length="403" mass="40554">MSASPTTAPRRWTDAAGAWLGLGAAPAALIMGAGMADRNGGALPLVAVLCGAVLMALLLFGQGALGVRPPYGEGATLTEVAPRYLHPSSRPLIGLVLGIAMIGWNGFNVGLGGASLAAVTGLPGPVAALLLAATVIAASFASPRLGNRIAVLTTLSALALVALCLIRLRPDSSPVTAGVGGLGMAADVAAMCGYAAVFALRAPDFSRDLAGRRDLLWCVGLLVVPAALLVVAGAGVWLRTGSADVVAVLGGTAGIAAYGNLFVTAGIFAPSLTTTFSGALALRGVWPRLSTAVATLLVAVPGAALAAMRFDRLMLPWLTVLAAALPPLVVPMAVEAFRRRRGRVPRTVPVWTWLPAGAVAVTLTVVGTPVAALVGLLLAALATAGHLRRRPPGTGTTGRRLSP</sequence>
<keyword evidence="3" id="KW-1185">Reference proteome</keyword>
<dbReference type="EMBL" id="JBCGDC010000058">
    <property type="protein sequence ID" value="MFB6395410.1"/>
    <property type="molecule type" value="Genomic_DNA"/>
</dbReference>
<proteinExistence type="predicted"/>
<dbReference type="PANTHER" id="PTHR30569:SF0">
    <property type="entry name" value="CYTOSINE PERMEASE"/>
    <property type="match status" value="1"/>
</dbReference>
<evidence type="ECO:0000313" key="3">
    <source>
        <dbReference type="Proteomes" id="UP001582793"/>
    </source>
</evidence>
<feature type="transmembrane region" description="Helical" evidence="1">
    <location>
        <begin position="358"/>
        <end position="382"/>
    </location>
</feature>
<feature type="transmembrane region" description="Helical" evidence="1">
    <location>
        <begin position="149"/>
        <end position="168"/>
    </location>
</feature>
<organism evidence="2 3">
    <name type="scientific">Polymorphospora lycopeni</name>
    <dbReference type="NCBI Taxonomy" id="3140240"/>
    <lineage>
        <taxon>Bacteria</taxon>
        <taxon>Bacillati</taxon>
        <taxon>Actinomycetota</taxon>
        <taxon>Actinomycetes</taxon>
        <taxon>Micromonosporales</taxon>
        <taxon>Micromonosporaceae</taxon>
        <taxon>Polymorphospora</taxon>
    </lineage>
</organism>
<feature type="transmembrane region" description="Helical" evidence="1">
    <location>
        <begin position="289"/>
        <end position="308"/>
    </location>
</feature>
<protein>
    <recommendedName>
        <fullName evidence="4">Cytosine permease</fullName>
    </recommendedName>
</protein>
<keyword evidence="1" id="KW-0472">Membrane</keyword>
<feature type="transmembrane region" description="Helical" evidence="1">
    <location>
        <begin position="92"/>
        <end position="116"/>
    </location>
</feature>
<keyword evidence="1" id="KW-0812">Transmembrane</keyword>
<feature type="transmembrane region" description="Helical" evidence="1">
    <location>
        <begin position="314"/>
        <end position="337"/>
    </location>
</feature>
<evidence type="ECO:0000256" key="1">
    <source>
        <dbReference type="SAM" id="Phobius"/>
    </source>
</evidence>
<feature type="transmembrane region" description="Helical" evidence="1">
    <location>
        <begin position="215"/>
        <end position="238"/>
    </location>
</feature>
<feature type="transmembrane region" description="Helical" evidence="1">
    <location>
        <begin position="42"/>
        <end position="60"/>
    </location>
</feature>
<evidence type="ECO:0000313" key="2">
    <source>
        <dbReference type="EMBL" id="MFB6395410.1"/>
    </source>
</evidence>
<reference evidence="2 3" key="1">
    <citation type="submission" date="2024-04" db="EMBL/GenBank/DDBJ databases">
        <title>Polymorphospora sp. isolated from Baiyangdian Lake in Xiong'an New Area.</title>
        <authorList>
            <person name="Zhang X."/>
            <person name="Liu J."/>
        </authorList>
    </citation>
    <scope>NUCLEOTIDE SEQUENCE [LARGE SCALE GENOMIC DNA]</scope>
    <source>
        <strain evidence="2 3">2-325</strain>
    </source>
</reference>
<dbReference type="Proteomes" id="UP001582793">
    <property type="component" value="Unassembled WGS sequence"/>
</dbReference>
<feature type="transmembrane region" description="Helical" evidence="1">
    <location>
        <begin position="180"/>
        <end position="203"/>
    </location>
</feature>
<dbReference type="PANTHER" id="PTHR30569">
    <property type="entry name" value="CYTOSINE TRANSPORTER CODB"/>
    <property type="match status" value="1"/>
</dbReference>
<dbReference type="InterPro" id="IPR030191">
    <property type="entry name" value="CodB"/>
</dbReference>
<evidence type="ECO:0008006" key="4">
    <source>
        <dbReference type="Google" id="ProtNLM"/>
    </source>
</evidence>